<dbReference type="Proteomes" id="UP000694300">
    <property type="component" value="Unassembled WGS sequence"/>
</dbReference>
<feature type="compositionally biased region" description="Low complexity" evidence="1">
    <location>
        <begin position="1"/>
        <end position="14"/>
    </location>
</feature>
<dbReference type="Pfam" id="PF04909">
    <property type="entry name" value="Amidohydro_2"/>
    <property type="match status" value="1"/>
</dbReference>
<organism evidence="3 4">
    <name type="scientific">Pseudonocardia oceani</name>
    <dbReference type="NCBI Taxonomy" id="2792013"/>
    <lineage>
        <taxon>Bacteria</taxon>
        <taxon>Bacillati</taxon>
        <taxon>Actinomycetota</taxon>
        <taxon>Actinomycetes</taxon>
        <taxon>Pseudonocardiales</taxon>
        <taxon>Pseudonocardiaceae</taxon>
        <taxon>Pseudonocardia</taxon>
    </lineage>
</organism>
<keyword evidence="4" id="KW-1185">Reference proteome</keyword>
<dbReference type="RefSeq" id="WP_218590732.1">
    <property type="nucleotide sequence ID" value="NZ_JADQDE010000007.1"/>
</dbReference>
<dbReference type="EMBL" id="JADQDF010000001">
    <property type="protein sequence ID" value="MBW0130931.1"/>
    <property type="molecule type" value="Genomic_DNA"/>
</dbReference>
<feature type="region of interest" description="Disordered" evidence="1">
    <location>
        <begin position="1"/>
        <end position="25"/>
    </location>
</feature>
<sequence>MTTIDTTTTDTTTTSGAPRGASDRFDLKRNGVIDSDVHPNFVNGIRDLMPYMTETWRTRLGISGADWAKGMAAAQFTLPLDYLYINPAGAYREDAARPGMPPATDPEFVAQQLLDPHRIYRSVLLSGQCLGIGAMPDGMVAATIASAYNEWMCERWLQVDERFRGAIVVAPQDPEAAVAEIDRMAGRDGVVAVFMPLGQILMGEKHYWPIYEACARHELPIVTHPSGTENVFAKAPQMAGTPTFYLEWHTALGQIHQSNTLSMICHGVFEKFPNLTHVIAEGGFMWALEVMWKLDRDWKGLRNEVPWLTKPPSEYLLGNIRFTTQPFIEPHDPRHLAPLMEMLHADRVLMYSSDYPHWDFDNPDRALQGLSPELRRAIQVDTPRAVYGDRLD</sequence>
<evidence type="ECO:0000313" key="3">
    <source>
        <dbReference type="EMBL" id="MBW0130931.1"/>
    </source>
</evidence>
<evidence type="ECO:0000313" key="4">
    <source>
        <dbReference type="Proteomes" id="UP000694300"/>
    </source>
</evidence>
<dbReference type="InterPro" id="IPR006680">
    <property type="entry name" value="Amidohydro-rel"/>
</dbReference>
<dbReference type="PANTHER" id="PTHR21240:SF28">
    <property type="entry name" value="ISO-OROTATE DECARBOXYLASE (EUROFUNG)"/>
    <property type="match status" value="1"/>
</dbReference>
<dbReference type="InterPro" id="IPR032465">
    <property type="entry name" value="ACMSD"/>
</dbReference>
<proteinExistence type="predicted"/>
<feature type="domain" description="Amidohydrolase-related" evidence="2">
    <location>
        <begin position="139"/>
        <end position="388"/>
    </location>
</feature>
<dbReference type="PANTHER" id="PTHR21240">
    <property type="entry name" value="2-AMINO-3-CARBOXYLMUCONATE-6-SEMIALDEHYDE DECARBOXYLASE"/>
    <property type="match status" value="1"/>
</dbReference>
<name>A0ABS6UG63_9PSEU</name>
<gene>
    <name evidence="3" type="ORF">I4I82_25115</name>
</gene>
<evidence type="ECO:0000259" key="2">
    <source>
        <dbReference type="Pfam" id="PF04909"/>
    </source>
</evidence>
<evidence type="ECO:0000256" key="1">
    <source>
        <dbReference type="SAM" id="MobiDB-lite"/>
    </source>
</evidence>
<protein>
    <submittedName>
        <fullName evidence="3">Amidohydrolase</fullName>
    </submittedName>
</protein>
<comment type="caution">
    <text evidence="3">The sequence shown here is derived from an EMBL/GenBank/DDBJ whole genome shotgun (WGS) entry which is preliminary data.</text>
</comment>
<reference evidence="3 4" key="1">
    <citation type="submission" date="2020-11" db="EMBL/GenBank/DDBJ databases">
        <title>Pseudonocardia abyssalis sp. nov. and Pseudonocardia oceani sp. nov., description and phylogenomic analysis of two novel actinomycetes isolated from the deep Southern Ocean.</title>
        <authorList>
            <person name="Parra J."/>
        </authorList>
    </citation>
    <scope>NUCLEOTIDE SEQUENCE [LARGE SCALE GENOMIC DNA]</scope>
    <source>
        <strain evidence="4">KRD185</strain>
    </source>
</reference>
<accession>A0ABS6UG63</accession>